<dbReference type="Proteomes" id="UP001209654">
    <property type="component" value="Unassembled WGS sequence"/>
</dbReference>
<dbReference type="EMBL" id="BRVS01000007">
    <property type="protein sequence ID" value="GLB67303.1"/>
    <property type="molecule type" value="Genomic_DNA"/>
</dbReference>
<evidence type="ECO:0000259" key="3">
    <source>
        <dbReference type="Pfam" id="PF08028"/>
    </source>
</evidence>
<evidence type="ECO:0000313" key="4">
    <source>
        <dbReference type="EMBL" id="GLB67303.1"/>
    </source>
</evidence>
<dbReference type="SUPFAM" id="SSF56645">
    <property type="entry name" value="Acyl-CoA dehydrogenase NM domain-like"/>
    <property type="match status" value="1"/>
</dbReference>
<gene>
    <name evidence="4" type="ORF">AHIS1636_17430</name>
</gene>
<evidence type="ECO:0000256" key="1">
    <source>
        <dbReference type="ARBA" id="ARBA00023002"/>
    </source>
</evidence>
<proteinExistence type="predicted"/>
<dbReference type="InterPro" id="IPR046373">
    <property type="entry name" value="Acyl-CoA_Oxase/DH_mid-dom_sf"/>
</dbReference>
<protein>
    <submittedName>
        <fullName evidence="4">Acyl-CoA dehydrogenase</fullName>
    </submittedName>
</protein>
<dbReference type="SUPFAM" id="SSF47203">
    <property type="entry name" value="Acyl-CoA dehydrogenase C-terminal domain-like"/>
    <property type="match status" value="1"/>
</dbReference>
<keyword evidence="5" id="KW-1185">Reference proteome</keyword>
<dbReference type="Gene3D" id="1.10.540.10">
    <property type="entry name" value="Acyl-CoA dehydrogenase/oxidase, N-terminal domain"/>
    <property type="match status" value="1"/>
</dbReference>
<comment type="caution">
    <text evidence="4">The sequence shown here is derived from an EMBL/GenBank/DDBJ whole genome shotgun (WGS) entry which is preliminary data.</text>
</comment>
<dbReference type="InterPro" id="IPR009100">
    <property type="entry name" value="AcylCoA_DH/oxidase_NM_dom_sf"/>
</dbReference>
<dbReference type="Gene3D" id="2.40.110.10">
    <property type="entry name" value="Butyryl-CoA Dehydrogenase, subunit A, domain 2"/>
    <property type="match status" value="1"/>
</dbReference>
<evidence type="ECO:0000313" key="5">
    <source>
        <dbReference type="Proteomes" id="UP001209654"/>
    </source>
</evidence>
<dbReference type="Pfam" id="PF02771">
    <property type="entry name" value="Acyl-CoA_dh_N"/>
    <property type="match status" value="1"/>
</dbReference>
<keyword evidence="1" id="KW-0560">Oxidoreductase</keyword>
<dbReference type="Gene3D" id="1.20.140.10">
    <property type="entry name" value="Butyryl-CoA Dehydrogenase, subunit A, domain 3"/>
    <property type="match status" value="1"/>
</dbReference>
<feature type="domain" description="Acyl-CoA dehydrogenase/oxidase N-terminal" evidence="2">
    <location>
        <begin position="15"/>
        <end position="84"/>
    </location>
</feature>
<evidence type="ECO:0000259" key="2">
    <source>
        <dbReference type="Pfam" id="PF02771"/>
    </source>
</evidence>
<name>A0ABQ5MTM5_9MICC</name>
<dbReference type="PIRSF" id="PIRSF016578">
    <property type="entry name" value="HsaA"/>
    <property type="match status" value="1"/>
</dbReference>
<dbReference type="InterPro" id="IPR013786">
    <property type="entry name" value="AcylCoA_DH/ox_N"/>
</dbReference>
<organism evidence="4 5">
    <name type="scientific">Arthrobacter mangrovi</name>
    <dbReference type="NCBI Taxonomy" id="2966350"/>
    <lineage>
        <taxon>Bacteria</taxon>
        <taxon>Bacillati</taxon>
        <taxon>Actinomycetota</taxon>
        <taxon>Actinomycetes</taxon>
        <taxon>Micrococcales</taxon>
        <taxon>Micrococcaceae</taxon>
        <taxon>Arthrobacter</taxon>
    </lineage>
</organism>
<dbReference type="InterPro" id="IPR013107">
    <property type="entry name" value="Acyl-CoA_DH_C"/>
</dbReference>
<dbReference type="Pfam" id="PF08028">
    <property type="entry name" value="Acyl-CoA_dh_2"/>
    <property type="match status" value="1"/>
</dbReference>
<sequence length="385" mass="41649">MPKTVDELLPDQLLERIRGRAAGYDAANSFFDEDLADLAGAGYLKMLVPEAEGGLGWSLLQATRAQTRLASAAPATALAVNMHLVWTGVARVLAERGDGSMAFVLEEAGRGEVFGFGVSEAGNDHVLFDSRTVAQPLADGSYSFTGAKVFTSLSPAWTRLGVFGRDDTGTAPQLVWAFVDRQAPGYRIKEDWNTLGMRASQSNTTLLEGVVARPERVFRKLPVGPNPDLLVFGIFACFEILLSSVYAGIGRRAVDLAVENSHRRQSLKSGRSYAQDPDIRRRVAEAAMAMDGIYPQVDGLASDVDNRVDHGSQWFAKLAGLKVRTTETAKQVVEQAVRVSGGAGYFRGGELERLYRDVLAGLYHPSDDESAHSTVANAWLGPLED</sequence>
<dbReference type="PANTHER" id="PTHR43884:SF25">
    <property type="entry name" value="ACYL-COA DEHYDROGENASE YDBM-RELATED"/>
    <property type="match status" value="1"/>
</dbReference>
<dbReference type="PANTHER" id="PTHR43884">
    <property type="entry name" value="ACYL-COA DEHYDROGENASE"/>
    <property type="match status" value="1"/>
</dbReference>
<dbReference type="RefSeq" id="WP_264795443.1">
    <property type="nucleotide sequence ID" value="NZ_BRVS01000007.1"/>
</dbReference>
<accession>A0ABQ5MTM5</accession>
<reference evidence="4 5" key="1">
    <citation type="journal article" date="2023" name="Int. J. Syst. Evol. Microbiol.">
        <title>Arthrobacter mangrovi sp. nov., an actinobacterium isolated from the rhizosphere of a mangrove.</title>
        <authorList>
            <person name="Hamada M."/>
            <person name="Saitou S."/>
            <person name="Enomoto N."/>
            <person name="Nanri K."/>
            <person name="Hidaka K."/>
            <person name="Miura T."/>
            <person name="Tamura T."/>
        </authorList>
    </citation>
    <scope>NUCLEOTIDE SEQUENCE [LARGE SCALE GENOMIC DNA]</scope>
    <source>
        <strain evidence="4 5">NBRC 112813</strain>
    </source>
</reference>
<dbReference type="InterPro" id="IPR036250">
    <property type="entry name" value="AcylCo_DH-like_C"/>
</dbReference>
<dbReference type="InterPro" id="IPR037069">
    <property type="entry name" value="AcylCoA_DH/ox_N_sf"/>
</dbReference>
<feature type="domain" description="Acyl-CoA dehydrogenase C-terminal" evidence="3">
    <location>
        <begin position="241"/>
        <end position="364"/>
    </location>
</feature>